<feature type="region of interest" description="Disordered" evidence="1">
    <location>
        <begin position="14"/>
        <end position="69"/>
    </location>
</feature>
<evidence type="ECO:0000313" key="3">
    <source>
        <dbReference type="Proteomes" id="UP000075420"/>
    </source>
</evidence>
<proteinExistence type="predicted"/>
<accession>A0A150PDF6</accession>
<dbReference type="Proteomes" id="UP000075420">
    <property type="component" value="Unassembled WGS sequence"/>
</dbReference>
<evidence type="ECO:0008006" key="4">
    <source>
        <dbReference type="Google" id="ProtNLM"/>
    </source>
</evidence>
<comment type="caution">
    <text evidence="2">The sequence shown here is derived from an EMBL/GenBank/DDBJ whole genome shotgun (WGS) entry which is preliminary data.</text>
</comment>
<protein>
    <recommendedName>
        <fullName evidence="4">PE-PGRS family protein</fullName>
    </recommendedName>
</protein>
<feature type="compositionally biased region" description="Gly residues" evidence="1">
    <location>
        <begin position="54"/>
        <end position="69"/>
    </location>
</feature>
<dbReference type="AlphaFoldDB" id="A0A150PDF6"/>
<feature type="compositionally biased region" description="Gly residues" evidence="1">
    <location>
        <begin position="17"/>
        <end position="38"/>
    </location>
</feature>
<reference evidence="2 3" key="1">
    <citation type="submission" date="2014-02" db="EMBL/GenBank/DDBJ databases">
        <title>The small core and large imbalanced accessory genome model reveals a collaborative survival strategy of Sorangium cellulosum strains in nature.</title>
        <authorList>
            <person name="Han K."/>
            <person name="Peng R."/>
            <person name="Blom J."/>
            <person name="Li Y.-Z."/>
        </authorList>
    </citation>
    <scope>NUCLEOTIDE SEQUENCE [LARGE SCALE GENOMIC DNA]</scope>
    <source>
        <strain evidence="2 3">So0157-25</strain>
    </source>
</reference>
<sequence>MSIRSWLSFDDVTIKTGNGGKGGDGGPGQDGGMGGMGGRRGETPAGSMNLLPGCDGGPGGTGGKGGTGGGGHGGHAIGIAFQGTAPVLQGVTFELGAAGIGGSSEEAHAGASGEKADRFEF</sequence>
<dbReference type="EMBL" id="JELY01002070">
    <property type="protein sequence ID" value="KYF53705.1"/>
    <property type="molecule type" value="Genomic_DNA"/>
</dbReference>
<evidence type="ECO:0000256" key="1">
    <source>
        <dbReference type="SAM" id="MobiDB-lite"/>
    </source>
</evidence>
<organism evidence="2 3">
    <name type="scientific">Sorangium cellulosum</name>
    <name type="common">Polyangium cellulosum</name>
    <dbReference type="NCBI Taxonomy" id="56"/>
    <lineage>
        <taxon>Bacteria</taxon>
        <taxon>Pseudomonadati</taxon>
        <taxon>Myxococcota</taxon>
        <taxon>Polyangia</taxon>
        <taxon>Polyangiales</taxon>
        <taxon>Polyangiaceae</taxon>
        <taxon>Sorangium</taxon>
    </lineage>
</organism>
<name>A0A150PDF6_SORCE</name>
<evidence type="ECO:0000313" key="2">
    <source>
        <dbReference type="EMBL" id="KYF53705.1"/>
    </source>
</evidence>
<gene>
    <name evidence="2" type="ORF">BE08_12825</name>
</gene>
<feature type="region of interest" description="Disordered" evidence="1">
    <location>
        <begin position="101"/>
        <end position="121"/>
    </location>
</feature>